<protein>
    <submittedName>
        <fullName evidence="2">Protein phosphatase</fullName>
    </submittedName>
</protein>
<dbReference type="RefSeq" id="WP_011077385.1">
    <property type="nucleotide sequence ID" value="NC_004432.1"/>
</dbReference>
<dbReference type="InParanoid" id="Q8EVK1"/>
<dbReference type="PANTHER" id="PTHR13832:SF860">
    <property type="entry name" value="PROTEIN PHOSPHATASE PHPP"/>
    <property type="match status" value="1"/>
</dbReference>
<dbReference type="InterPro" id="IPR036457">
    <property type="entry name" value="PPM-type-like_dom_sf"/>
</dbReference>
<dbReference type="SMART" id="SM00332">
    <property type="entry name" value="PP2Cc"/>
    <property type="match status" value="1"/>
</dbReference>
<dbReference type="AlphaFoldDB" id="Q8EVK1"/>
<accession>Q8EVK1</accession>
<sequence length="265" mass="30727">MQKFNLEKFFNNNNNFIKLRRVLYSKSDTGTRQKNEDYAYCGTNKLLDNLLIVCDGIGSCRGSEKAAEIVAKTFVNSFLKQEYLLTNVNEWFEKNIERAKFAMIDHVLRFKDHNQMCTTLVLALSVEDTFHVFWIGDSRAYLIDKKSFEQLSDDHNLLNYLIKTGTPQEEIEAKGKKIYSLMNYISINTKDKQEYDYVSFKIKKNSFVFLASDGFYNFFSDLGSLYDILSHDGNAENLSNDLVNYALNNQSNDNISFSYIGFLKD</sequence>
<evidence type="ECO:0000259" key="1">
    <source>
        <dbReference type="PROSITE" id="PS51746"/>
    </source>
</evidence>
<dbReference type="HOGENOM" id="CLU_034545_4_1_14"/>
<gene>
    <name evidence="2" type="ordered locus">MYPE5620</name>
</gene>
<dbReference type="SMART" id="SM00331">
    <property type="entry name" value="PP2C_SIG"/>
    <property type="match status" value="1"/>
</dbReference>
<reference evidence="2 3" key="1">
    <citation type="journal article" date="2002" name="Nucleic Acids Res.">
        <title>The complete genomic sequence of Mycoplasma penetrans, an intracellular bacterial pathogen in humans.</title>
        <authorList>
            <person name="Sasaki Y."/>
            <person name="Ishikawa J."/>
            <person name="Yamashita A."/>
            <person name="Oshima K."/>
            <person name="Kenri T."/>
            <person name="Furuya K."/>
            <person name="Yoshino C."/>
            <person name="Horino A."/>
            <person name="Shiba T."/>
            <person name="Sasaki T."/>
            <person name="Hattori M."/>
        </authorList>
    </citation>
    <scope>NUCLEOTIDE SEQUENCE [LARGE SCALE GENOMIC DNA]</scope>
    <source>
        <strain evidence="2 3">HF-2</strain>
    </source>
</reference>
<dbReference type="InterPro" id="IPR015655">
    <property type="entry name" value="PP2C"/>
</dbReference>
<dbReference type="SUPFAM" id="SSF81606">
    <property type="entry name" value="PP2C-like"/>
    <property type="match status" value="1"/>
</dbReference>
<dbReference type="CDD" id="cd00143">
    <property type="entry name" value="PP2Cc"/>
    <property type="match status" value="1"/>
</dbReference>
<dbReference type="Gene3D" id="3.60.40.10">
    <property type="entry name" value="PPM-type phosphatase domain"/>
    <property type="match status" value="1"/>
</dbReference>
<dbReference type="PROSITE" id="PS51746">
    <property type="entry name" value="PPM_2"/>
    <property type="match status" value="1"/>
</dbReference>
<dbReference type="FunCoup" id="Q8EVK1">
    <property type="interactions" value="86"/>
</dbReference>
<dbReference type="Proteomes" id="UP000002522">
    <property type="component" value="Chromosome"/>
</dbReference>
<feature type="domain" description="PPM-type phosphatase" evidence="1">
    <location>
        <begin position="22"/>
        <end position="262"/>
    </location>
</feature>
<proteinExistence type="predicted"/>
<dbReference type="InterPro" id="IPR001932">
    <property type="entry name" value="PPM-type_phosphatase-like_dom"/>
</dbReference>
<name>Q8EVK1_MALP2</name>
<dbReference type="eggNOG" id="COG0631">
    <property type="taxonomic scope" value="Bacteria"/>
</dbReference>
<organism evidence="2 3">
    <name type="scientific">Malacoplasma penetrans (strain HF-2)</name>
    <name type="common">Mycoplasma penetrans</name>
    <dbReference type="NCBI Taxonomy" id="272633"/>
    <lineage>
        <taxon>Bacteria</taxon>
        <taxon>Bacillati</taxon>
        <taxon>Mycoplasmatota</taxon>
        <taxon>Mycoplasmoidales</taxon>
        <taxon>Mycoplasmoidaceae</taxon>
        <taxon>Malacoplasma</taxon>
    </lineage>
</organism>
<dbReference type="Pfam" id="PF13672">
    <property type="entry name" value="PP2C_2"/>
    <property type="match status" value="1"/>
</dbReference>
<keyword evidence="3" id="KW-1185">Reference proteome</keyword>
<dbReference type="KEGG" id="mpe:MYPE5620"/>
<evidence type="ECO:0000313" key="3">
    <source>
        <dbReference type="Proteomes" id="UP000002522"/>
    </source>
</evidence>
<dbReference type="EMBL" id="BA000026">
    <property type="protein sequence ID" value="BAC44352.1"/>
    <property type="molecule type" value="Genomic_DNA"/>
</dbReference>
<dbReference type="GO" id="GO:0004722">
    <property type="term" value="F:protein serine/threonine phosphatase activity"/>
    <property type="evidence" value="ECO:0007669"/>
    <property type="project" value="InterPro"/>
</dbReference>
<evidence type="ECO:0000313" key="2">
    <source>
        <dbReference type="EMBL" id="BAC44352.1"/>
    </source>
</evidence>
<dbReference type="PANTHER" id="PTHR13832">
    <property type="entry name" value="PROTEIN PHOSPHATASE 2C"/>
    <property type="match status" value="1"/>
</dbReference>
<dbReference type="STRING" id="272633.gene:10731679"/>